<dbReference type="InterPro" id="IPR000917">
    <property type="entry name" value="Sulfatase_N"/>
</dbReference>
<dbReference type="Gene3D" id="3.40.720.10">
    <property type="entry name" value="Alkaline Phosphatase, subunit A"/>
    <property type="match status" value="1"/>
</dbReference>
<dbReference type="RefSeq" id="WP_236117650.1">
    <property type="nucleotide sequence ID" value="NZ_JAKGSI010000001.1"/>
</dbReference>
<sequence length="583" mass="65506">MGVLVAQLVQWAGASAVFSRKTTWPRAICLGLDVAIVAFLVMVFGWKRLPYGLPQDIGFYLLFFGVAIVATALLRGLLALLRRRKGEETSSSAHPAASRRRGLSVVAAVAWSLLGAILLGLAGVLFFVPHWFHSFFGDLSADQLIFLLTSGNGESTAETDASVRNAMILPVVAVVLVGLQLPVWFVRRWKRVAAVLVSALLTVGSTCYAFAVLPLTDLSTMNSSSEFLAENYINPRDSVSFPEKKRNLLHIYLESVENSYYDAAHGGYDERNYMPDLLALNEKAVHFSNTDTMGGPHQTFGAVHSVAAMINMEAGVPMKTSVTGGTAEAMYYPKFPTLGEMLHEQGYQTELMMGADSSWGGLGDYYREHGDFLVFDHPYAIEHGYLEPGYKEWWGYEDDKIYEFAKKELTRLAAQEDPFYFILENADTHFPDGYKSKNMKEEPFDTQYGNVIFYSQREVTKFVKWVQEQPWGKDTTIVIVGDHRSMDKTFFEGWDRDYERTIVNMILNPAIAEPPRERMYNRDYAPFDLFPTTLAAIGATMKDERAGLGTNLFSDKKTLIEEHGLKEVDGALAKRSEFYFDFR</sequence>
<evidence type="ECO:0000256" key="2">
    <source>
        <dbReference type="ARBA" id="ARBA00004936"/>
    </source>
</evidence>
<feature type="domain" description="Sulfatase N-terminal" evidence="8">
    <location>
        <begin position="246"/>
        <end position="538"/>
    </location>
</feature>
<name>A0A9X1QQA5_9CORY</name>
<comment type="pathway">
    <text evidence="2">Cell wall biogenesis; lipoteichoic acid biosynthesis.</text>
</comment>
<dbReference type="Pfam" id="PF00884">
    <property type="entry name" value="Sulfatase"/>
    <property type="match status" value="1"/>
</dbReference>
<evidence type="ECO:0000256" key="3">
    <source>
        <dbReference type="ARBA" id="ARBA00022475"/>
    </source>
</evidence>
<dbReference type="AlphaFoldDB" id="A0A9X1QQA5"/>
<protein>
    <submittedName>
        <fullName evidence="9">LTA synthase family protein</fullName>
    </submittedName>
</protein>
<proteinExistence type="predicted"/>
<feature type="transmembrane region" description="Helical" evidence="7">
    <location>
        <begin position="27"/>
        <end position="46"/>
    </location>
</feature>
<dbReference type="SUPFAM" id="SSF53649">
    <property type="entry name" value="Alkaline phosphatase-like"/>
    <property type="match status" value="1"/>
</dbReference>
<reference evidence="9" key="1">
    <citation type="submission" date="2022-01" db="EMBL/GenBank/DDBJ databases">
        <title>Corynebacterium sp. nov isolated from isolated from the feces of the greater white-fronted geese (Anser albifrons) at Poyang Lake, PR China.</title>
        <authorList>
            <person name="Liu Q."/>
        </authorList>
    </citation>
    <scope>NUCLEOTIDE SEQUENCE</scope>
    <source>
        <strain evidence="9">JCM 32435</strain>
    </source>
</reference>
<dbReference type="InterPro" id="IPR050448">
    <property type="entry name" value="OpgB/LTA_synthase_biosynth"/>
</dbReference>
<dbReference type="GO" id="GO:0005886">
    <property type="term" value="C:plasma membrane"/>
    <property type="evidence" value="ECO:0007669"/>
    <property type="project" value="UniProtKB-SubCell"/>
</dbReference>
<feature type="transmembrane region" description="Helical" evidence="7">
    <location>
        <begin position="58"/>
        <end position="81"/>
    </location>
</feature>
<feature type="transmembrane region" description="Helical" evidence="7">
    <location>
        <begin position="167"/>
        <end position="186"/>
    </location>
</feature>
<evidence type="ECO:0000256" key="5">
    <source>
        <dbReference type="ARBA" id="ARBA00022989"/>
    </source>
</evidence>
<keyword evidence="10" id="KW-1185">Reference proteome</keyword>
<dbReference type="PANTHER" id="PTHR47371">
    <property type="entry name" value="LIPOTEICHOIC ACID SYNTHASE"/>
    <property type="match status" value="1"/>
</dbReference>
<keyword evidence="6 7" id="KW-0472">Membrane</keyword>
<evidence type="ECO:0000313" key="9">
    <source>
        <dbReference type="EMBL" id="MCF4005858.1"/>
    </source>
</evidence>
<feature type="transmembrane region" description="Helical" evidence="7">
    <location>
        <begin position="193"/>
        <end position="215"/>
    </location>
</feature>
<evidence type="ECO:0000256" key="7">
    <source>
        <dbReference type="SAM" id="Phobius"/>
    </source>
</evidence>
<evidence type="ECO:0000256" key="4">
    <source>
        <dbReference type="ARBA" id="ARBA00022692"/>
    </source>
</evidence>
<dbReference type="Proteomes" id="UP001139336">
    <property type="component" value="Unassembled WGS sequence"/>
</dbReference>
<evidence type="ECO:0000256" key="1">
    <source>
        <dbReference type="ARBA" id="ARBA00004651"/>
    </source>
</evidence>
<accession>A0A9X1QQA5</accession>
<keyword evidence="4 7" id="KW-0812">Transmembrane</keyword>
<keyword evidence="5 7" id="KW-1133">Transmembrane helix</keyword>
<gene>
    <name evidence="9" type="ORF">L1O03_01545</name>
</gene>
<evidence type="ECO:0000259" key="8">
    <source>
        <dbReference type="Pfam" id="PF00884"/>
    </source>
</evidence>
<dbReference type="PANTHER" id="PTHR47371:SF3">
    <property type="entry name" value="PHOSPHOGLYCEROL TRANSFERASE I"/>
    <property type="match status" value="1"/>
</dbReference>
<evidence type="ECO:0000313" key="10">
    <source>
        <dbReference type="Proteomes" id="UP001139336"/>
    </source>
</evidence>
<evidence type="ECO:0000256" key="6">
    <source>
        <dbReference type="ARBA" id="ARBA00023136"/>
    </source>
</evidence>
<feature type="transmembrane region" description="Helical" evidence="7">
    <location>
        <begin position="102"/>
        <end position="128"/>
    </location>
</feature>
<dbReference type="CDD" id="cd16015">
    <property type="entry name" value="LTA_synthase"/>
    <property type="match status" value="1"/>
</dbReference>
<keyword evidence="3" id="KW-1003">Cell membrane</keyword>
<comment type="subcellular location">
    <subcellularLocation>
        <location evidence="1">Cell membrane</location>
        <topology evidence="1">Multi-pass membrane protein</topology>
    </subcellularLocation>
</comment>
<organism evidence="9 10">
    <name type="scientific">Corynebacterium uropygiale</name>
    <dbReference type="NCBI Taxonomy" id="1775911"/>
    <lineage>
        <taxon>Bacteria</taxon>
        <taxon>Bacillati</taxon>
        <taxon>Actinomycetota</taxon>
        <taxon>Actinomycetes</taxon>
        <taxon>Mycobacteriales</taxon>
        <taxon>Corynebacteriaceae</taxon>
        <taxon>Corynebacterium</taxon>
    </lineage>
</organism>
<comment type="caution">
    <text evidence="9">The sequence shown here is derived from an EMBL/GenBank/DDBJ whole genome shotgun (WGS) entry which is preliminary data.</text>
</comment>
<dbReference type="InterPro" id="IPR017850">
    <property type="entry name" value="Alkaline_phosphatase_core_sf"/>
</dbReference>
<dbReference type="EMBL" id="JAKGSI010000001">
    <property type="protein sequence ID" value="MCF4005858.1"/>
    <property type="molecule type" value="Genomic_DNA"/>
</dbReference>